<feature type="transmembrane region" description="Helical" evidence="9">
    <location>
        <begin position="571"/>
        <end position="594"/>
    </location>
</feature>
<protein>
    <submittedName>
        <fullName evidence="12">Sodium/potassium/calcium exchanger 3-like isoform X1</fullName>
    </submittedName>
</protein>
<evidence type="ECO:0000256" key="7">
    <source>
        <dbReference type="ARBA" id="ARBA00023136"/>
    </source>
</evidence>
<feature type="transmembrane region" description="Helical" evidence="9">
    <location>
        <begin position="36"/>
        <end position="58"/>
    </location>
</feature>
<proteinExistence type="inferred from homology"/>
<feature type="compositionally biased region" description="Polar residues" evidence="8">
    <location>
        <begin position="325"/>
        <end position="334"/>
    </location>
</feature>
<evidence type="ECO:0000256" key="2">
    <source>
        <dbReference type="ARBA" id="ARBA00005364"/>
    </source>
</evidence>
<comment type="subcellular location">
    <subcellularLocation>
        <location evidence="1">Membrane</location>
        <topology evidence="1">Multi-pass membrane protein</topology>
    </subcellularLocation>
</comment>
<evidence type="ECO:0000256" key="5">
    <source>
        <dbReference type="ARBA" id="ARBA00022692"/>
    </source>
</evidence>
<keyword evidence="4" id="KW-0109">Calcium transport</keyword>
<gene>
    <name evidence="12" type="primary">LOC106814776</name>
</gene>
<evidence type="ECO:0000256" key="9">
    <source>
        <dbReference type="SAM" id="Phobius"/>
    </source>
</evidence>
<name>A0ABM1EQZ3_PRICU</name>
<keyword evidence="4" id="KW-0813">Transport</keyword>
<keyword evidence="6 9" id="KW-1133">Transmembrane helix</keyword>
<feature type="transmembrane region" description="Helical" evidence="9">
    <location>
        <begin position="110"/>
        <end position="136"/>
    </location>
</feature>
<evidence type="ECO:0000256" key="6">
    <source>
        <dbReference type="ARBA" id="ARBA00022989"/>
    </source>
</evidence>
<evidence type="ECO:0000256" key="3">
    <source>
        <dbReference type="ARBA" id="ARBA00022449"/>
    </source>
</evidence>
<dbReference type="Pfam" id="PF01699">
    <property type="entry name" value="Na_Ca_ex"/>
    <property type="match status" value="2"/>
</dbReference>
<feature type="transmembrane region" description="Helical" evidence="9">
    <location>
        <begin position="433"/>
        <end position="463"/>
    </location>
</feature>
<evidence type="ECO:0000313" key="11">
    <source>
        <dbReference type="Proteomes" id="UP000695022"/>
    </source>
</evidence>
<keyword evidence="5 9" id="KW-0812">Transmembrane</keyword>
<feature type="transmembrane region" description="Helical" evidence="9">
    <location>
        <begin position="469"/>
        <end position="491"/>
    </location>
</feature>
<feature type="transmembrane region" description="Helical" evidence="9">
    <location>
        <begin position="79"/>
        <end position="104"/>
    </location>
</feature>
<dbReference type="RefSeq" id="XP_014674614.1">
    <property type="nucleotide sequence ID" value="XM_014819128.1"/>
</dbReference>
<reference evidence="12" key="1">
    <citation type="submission" date="2025-08" db="UniProtKB">
        <authorList>
            <consortium name="RefSeq"/>
        </authorList>
    </citation>
    <scope>IDENTIFICATION</scope>
</reference>
<dbReference type="Proteomes" id="UP000695022">
    <property type="component" value="Unplaced"/>
</dbReference>
<keyword evidence="7 9" id="KW-0472">Membrane</keyword>
<feature type="transmembrane region" description="Helical" evidence="9">
    <location>
        <begin position="541"/>
        <end position="559"/>
    </location>
</feature>
<feature type="transmembrane region" description="Helical" evidence="9">
    <location>
        <begin position="503"/>
        <end position="521"/>
    </location>
</feature>
<dbReference type="InterPro" id="IPR044880">
    <property type="entry name" value="NCX_ion-bd_dom_sf"/>
</dbReference>
<dbReference type="PANTHER" id="PTHR10846:SF73">
    <property type="entry name" value="SODIUM_CALCIUM EXCHANGER MEMBRANE REGION DOMAIN-CONTAINING PROTEIN"/>
    <property type="match status" value="1"/>
</dbReference>
<keyword evidence="4" id="KW-0106">Calcium</keyword>
<dbReference type="InterPro" id="IPR004837">
    <property type="entry name" value="NaCa_Exmemb"/>
</dbReference>
<feature type="compositionally biased region" description="Basic and acidic residues" evidence="8">
    <location>
        <begin position="315"/>
        <end position="324"/>
    </location>
</feature>
<evidence type="ECO:0000256" key="8">
    <source>
        <dbReference type="SAM" id="MobiDB-lite"/>
    </source>
</evidence>
<keyword evidence="3" id="KW-0050">Antiport</keyword>
<sequence length="604" mass="67452">MGMVESQNGTSNDSEECSLPAYEEFPHDGLTAQQRAHGAIILHILVTIYMFLGLAIICDDYFVSSLEKICSRLNIGEDVAGATFMAAGSSAPELFTSIIGVFIAKGDVGVGTIVGSAVFNILAIIGLCGIAAGMVVELTWWPLFRDTSYYSLAIVILIVVIFNGEVTWYESVIMLVMYAIYIVIMKFNSKIVWKMAQRKVEKEHEEHGDHVDTHSIGLPEHVRTIYEEENGERNSIEISVPMVQMDKVVRRKSGTEREEAIQRYLNQRRSSATSLEYQRQHRLEYPEAVTKLMLGKQFSAKTRLQMATRVIIQEQQKKRDDNLNKQRSSTINQSQMSMNSSIGAIMKSNRALKHEITKSYLSLSGAFSPSYINIAHGAPETEEDEQEEFDDWKKGPPTADGCVAVLKWVLFLPLQCLFYVSVPDCRKQRWERWFFVTFTMSIVWIAVFSYVMVWMVAIIGYTIHIPDSIMGITFLAAGTSIPDGMASLIVAKQGLGDMAVSNSIGSNVFDILLGLALPWFVKTAIVSSGETVHINSNGLVYSVILLFGTVVVTIGSIHFNKWKLDRKLGFGLLVVYVVFLVFSCLIEFNVFGYVNAPPCARTGY</sequence>
<feature type="region of interest" description="Disordered" evidence="8">
    <location>
        <begin position="315"/>
        <end position="334"/>
    </location>
</feature>
<keyword evidence="4" id="KW-0406">Ion transport</keyword>
<feature type="transmembrane region" description="Helical" evidence="9">
    <location>
        <begin position="172"/>
        <end position="189"/>
    </location>
</feature>
<feature type="transmembrane region" description="Helical" evidence="9">
    <location>
        <begin position="148"/>
        <end position="166"/>
    </location>
</feature>
<accession>A0ABM1EQZ3</accession>
<evidence type="ECO:0000256" key="4">
    <source>
        <dbReference type="ARBA" id="ARBA00022568"/>
    </source>
</evidence>
<feature type="domain" description="Sodium/calcium exchanger membrane region" evidence="10">
    <location>
        <begin position="44"/>
        <end position="185"/>
    </location>
</feature>
<dbReference type="InterPro" id="IPR004481">
    <property type="entry name" value="K/Na/Ca-exchanger"/>
</dbReference>
<evidence type="ECO:0000313" key="12">
    <source>
        <dbReference type="RefSeq" id="XP_014674614.1"/>
    </source>
</evidence>
<dbReference type="Gene3D" id="1.20.1420.30">
    <property type="entry name" value="NCX, central ion-binding region"/>
    <property type="match status" value="2"/>
</dbReference>
<feature type="domain" description="Sodium/calcium exchanger membrane region" evidence="10">
    <location>
        <begin position="434"/>
        <end position="584"/>
    </location>
</feature>
<evidence type="ECO:0000256" key="1">
    <source>
        <dbReference type="ARBA" id="ARBA00004141"/>
    </source>
</evidence>
<dbReference type="NCBIfam" id="TIGR00367">
    <property type="entry name" value="calcium/sodium antiporter"/>
    <property type="match status" value="1"/>
</dbReference>
<dbReference type="PANTHER" id="PTHR10846">
    <property type="entry name" value="SODIUM/POTASSIUM/CALCIUM EXCHANGER"/>
    <property type="match status" value="1"/>
</dbReference>
<dbReference type="GeneID" id="106814776"/>
<organism evidence="11 12">
    <name type="scientific">Priapulus caudatus</name>
    <name type="common">Priapulid worm</name>
    <dbReference type="NCBI Taxonomy" id="37621"/>
    <lineage>
        <taxon>Eukaryota</taxon>
        <taxon>Metazoa</taxon>
        <taxon>Ecdysozoa</taxon>
        <taxon>Scalidophora</taxon>
        <taxon>Priapulida</taxon>
        <taxon>Priapulimorpha</taxon>
        <taxon>Priapulimorphida</taxon>
        <taxon>Priapulidae</taxon>
        <taxon>Priapulus</taxon>
    </lineage>
</organism>
<keyword evidence="11" id="KW-1185">Reference proteome</keyword>
<evidence type="ECO:0000259" key="10">
    <source>
        <dbReference type="Pfam" id="PF01699"/>
    </source>
</evidence>
<comment type="similarity">
    <text evidence="2">Belongs to the Ca(2+):cation antiporter (CaCA) (TC 2.A.19) family. SLC24A subfamily.</text>
</comment>